<feature type="domain" description="Helicase ATP-binding" evidence="13">
    <location>
        <begin position="565"/>
        <end position="811"/>
    </location>
</feature>
<dbReference type="GO" id="GO:0016787">
    <property type="term" value="F:hydrolase activity"/>
    <property type="evidence" value="ECO:0007669"/>
    <property type="project" value="UniProtKB-KW"/>
</dbReference>
<dbReference type="InterPro" id="IPR014001">
    <property type="entry name" value="Helicase_ATP-bd"/>
</dbReference>
<comment type="catalytic activity">
    <reaction evidence="12">
        <text>ATP + H2O = ADP + phosphate + H(+)</text>
        <dbReference type="Rhea" id="RHEA:13065"/>
        <dbReference type="ChEBI" id="CHEBI:15377"/>
        <dbReference type="ChEBI" id="CHEBI:15378"/>
        <dbReference type="ChEBI" id="CHEBI:30616"/>
        <dbReference type="ChEBI" id="CHEBI:43474"/>
        <dbReference type="ChEBI" id="CHEBI:456216"/>
        <dbReference type="EC" id="3.6.4.12"/>
    </reaction>
    <physiologicalReaction direction="left-to-right" evidence="12">
        <dbReference type="Rhea" id="RHEA:13066"/>
    </physiologicalReaction>
</comment>
<name>A0A7F5R297_AGRPL</name>
<dbReference type="RefSeq" id="XP_025829089.1">
    <property type="nucleotide sequence ID" value="XM_025973304.1"/>
</dbReference>
<proteinExistence type="inferred from homology"/>
<dbReference type="InterPro" id="IPR026122">
    <property type="entry name" value="MOV-10/SDE3_DEXXQ/H-box"/>
</dbReference>
<dbReference type="KEGG" id="apln:108737222"/>
<dbReference type="InterPro" id="IPR027417">
    <property type="entry name" value="P-loop_NTPase"/>
</dbReference>
<dbReference type="GO" id="GO:0003723">
    <property type="term" value="F:RNA binding"/>
    <property type="evidence" value="ECO:0007669"/>
    <property type="project" value="UniProtKB-KW"/>
</dbReference>
<dbReference type="InParanoid" id="A0A7F5R297"/>
<evidence type="ECO:0000256" key="4">
    <source>
        <dbReference type="ARBA" id="ARBA00022490"/>
    </source>
</evidence>
<dbReference type="PANTHER" id="PTHR45418:SF1">
    <property type="entry name" value="CANCER_TESTIS ANTIGEN 55"/>
    <property type="match status" value="1"/>
</dbReference>
<dbReference type="OrthoDB" id="6513042at2759"/>
<dbReference type="GO" id="GO:0031047">
    <property type="term" value="P:regulatory ncRNA-mediated gene silencing"/>
    <property type="evidence" value="ECO:0007669"/>
    <property type="project" value="UniProtKB-KW"/>
</dbReference>
<evidence type="ECO:0000256" key="2">
    <source>
        <dbReference type="ARBA" id="ARBA00005601"/>
    </source>
</evidence>
<keyword evidence="6" id="KW-0378">Hydrolase</keyword>
<dbReference type="GO" id="GO:0003678">
    <property type="term" value="F:DNA helicase activity"/>
    <property type="evidence" value="ECO:0007669"/>
    <property type="project" value="UniProtKB-EC"/>
</dbReference>
<keyword evidence="5" id="KW-0547">Nucleotide-binding</keyword>
<organism evidence="14 15">
    <name type="scientific">Agrilus planipennis</name>
    <name type="common">Emerald ash borer</name>
    <name type="synonym">Agrilus marcopoli</name>
    <dbReference type="NCBI Taxonomy" id="224129"/>
    <lineage>
        <taxon>Eukaryota</taxon>
        <taxon>Metazoa</taxon>
        <taxon>Ecdysozoa</taxon>
        <taxon>Arthropoda</taxon>
        <taxon>Hexapoda</taxon>
        <taxon>Insecta</taxon>
        <taxon>Pterygota</taxon>
        <taxon>Neoptera</taxon>
        <taxon>Endopterygota</taxon>
        <taxon>Coleoptera</taxon>
        <taxon>Polyphaga</taxon>
        <taxon>Elateriformia</taxon>
        <taxon>Buprestoidea</taxon>
        <taxon>Buprestidae</taxon>
        <taxon>Agrilinae</taxon>
        <taxon>Agrilus</taxon>
    </lineage>
</organism>
<dbReference type="Gene3D" id="3.40.50.300">
    <property type="entry name" value="P-loop containing nucleotide triphosphate hydrolases"/>
    <property type="match status" value="2"/>
</dbReference>
<dbReference type="EC" id="3.6.4.13" evidence="3"/>
<comment type="similarity">
    <text evidence="2">Belongs to the DNA2/NAM7 helicase family. SDE3 subfamily.</text>
</comment>
<sequence length="1030" mass="117820">MGRVSPCVITTNNNFINVDSFCDIHMSSDCLQFLLEPKIMMNKRIEIQSKAFINYLYECGLIDEDLHVKRKIALEYMKKYKALNKITKLSMGSVLYYLKNANYIYRDYKVTIVFIKENVRNLFAEGLNESVANRGEKNKSLASFIGHSNSGKYNLGLNKEDEKGNKINKKSFLIPKTNPSDLCDIAEKKKDNQSFNYILQEAYAVKKFDLVNEAEGIIENMTIRNICSNEINVFFHFINYTTTSTKLIDVVNPFRNIVVEISKPTDLLFGRQTTITGRIILHKKITVDEFVVIFVYRNEQKKIIQVVKKLDVCNNYVRLQDAFLPEGEFMEEVSRNKIVSGTSRRIKTSFRNVIAIKDYLMPNDIRILLTKNLRKHPNLTLMQEFELKRITKMLNVHDPQNCLTVNNYCDLLRLLLYMEEHKIKSDLSRYNLQGQKLVRTSGLPPFCLELRVVGLAESRPSPVPGDSVFVKEENVNTLVKYEGIIHNVKADSVVLGFDKSFANKVYSPSATYTVYFSVNRRTLRCEHQAIELIQQHKVQKFFFPDSWYKSQLLKDMLSISLFHVSIGNLNPKQQQAVQHIVSKTSFPAPYLVFGPPGTGKTMTMVEAIFQVYHSDSKCKILICAPSNSAVDELTKRLVRRGISNCELFRWISSSYSIEAVPVDIIKFSNIDCKLGQYFHPSIKEILKFRIVATTIVSAAKLYNGGTPTGHFTHVFIDESGHAKESETLIPIAGILTSPGTLHGQIVLAGDPQQLGPIIHSDQAITYGFGTSMLERFMKTVSLYQRDANGQHNPNMFTMLLQNYRSHPYILHTPNKLFYGNELIPCGYSESYVGEEWQFLKNKKIPVLFHGVIGQDKKENNSPSYFNMDEVAVVMSYIDKLIKFGLRNCHINAEQIGIISPYTKQVEKIRNACRAKNLENITVGSVEKFQGQERLVILLSTVRSQQQNCDNDQKFKLGFLRNPKRFNVALTRAKALLIVIGNPFLLENDENWREFLKFCIENHCLVGAPFNLRCKVKVENVLQKLADITVN</sequence>
<evidence type="ECO:0000256" key="5">
    <source>
        <dbReference type="ARBA" id="ARBA00022741"/>
    </source>
</evidence>
<dbReference type="CDD" id="cd18808">
    <property type="entry name" value="SF1_C_Upf1"/>
    <property type="match status" value="1"/>
</dbReference>
<evidence type="ECO:0000256" key="8">
    <source>
        <dbReference type="ARBA" id="ARBA00022840"/>
    </source>
</evidence>
<dbReference type="InterPro" id="IPR049080">
    <property type="entry name" value="MOV-10-like_beta-barrel"/>
</dbReference>
<dbReference type="FunFam" id="3.40.50.300:FF:000608">
    <property type="entry name" value="Mov10 RISC complex RNA helicase"/>
    <property type="match status" value="1"/>
</dbReference>
<dbReference type="GeneID" id="108737222"/>
<evidence type="ECO:0000256" key="1">
    <source>
        <dbReference type="ARBA" id="ARBA00004331"/>
    </source>
</evidence>
<evidence type="ECO:0000256" key="12">
    <source>
        <dbReference type="ARBA" id="ARBA00048432"/>
    </source>
</evidence>
<dbReference type="Proteomes" id="UP000192223">
    <property type="component" value="Unplaced"/>
</dbReference>
<keyword evidence="4" id="KW-0963">Cytoplasm</keyword>
<comment type="subcellular location">
    <subcellularLocation>
        <location evidence="1">Cytoplasm</location>
        <location evidence="1">Cytoplasmic ribonucleoprotein granule</location>
    </subcellularLocation>
</comment>
<evidence type="ECO:0000313" key="14">
    <source>
        <dbReference type="Proteomes" id="UP000192223"/>
    </source>
</evidence>
<dbReference type="Pfam" id="PF21634">
    <property type="entry name" value="MOV-10_beta-barrel"/>
    <property type="match status" value="1"/>
</dbReference>
<dbReference type="InterPro" id="IPR047187">
    <property type="entry name" value="SF1_C_Upf1"/>
</dbReference>
<dbReference type="GO" id="GO:0036464">
    <property type="term" value="C:cytoplasmic ribonucleoprotein granule"/>
    <property type="evidence" value="ECO:0007669"/>
    <property type="project" value="UniProtKB-SubCell"/>
</dbReference>
<protein>
    <recommendedName>
        <fullName evidence="3">RNA helicase</fullName>
        <ecNumber evidence="3">3.6.4.13</ecNumber>
    </recommendedName>
</protein>
<dbReference type="SMART" id="SM00487">
    <property type="entry name" value="DEXDc"/>
    <property type="match status" value="1"/>
</dbReference>
<gene>
    <name evidence="15" type="primary">LOC108737222</name>
</gene>
<dbReference type="GO" id="GO:0032574">
    <property type="term" value="F:5'-3' RNA helicase activity"/>
    <property type="evidence" value="ECO:0007669"/>
    <property type="project" value="InterPro"/>
</dbReference>
<evidence type="ECO:0000256" key="7">
    <source>
        <dbReference type="ARBA" id="ARBA00022806"/>
    </source>
</evidence>
<dbReference type="Pfam" id="PF13086">
    <property type="entry name" value="AAA_11"/>
    <property type="match status" value="2"/>
</dbReference>
<evidence type="ECO:0000256" key="9">
    <source>
        <dbReference type="ARBA" id="ARBA00022884"/>
    </source>
</evidence>
<keyword evidence="10" id="KW-0943">RNA-mediated gene silencing</keyword>
<keyword evidence="7 15" id="KW-0347">Helicase</keyword>
<dbReference type="AlphaFoldDB" id="A0A7F5R297"/>
<dbReference type="Pfam" id="PF13087">
    <property type="entry name" value="AAA_12"/>
    <property type="match status" value="1"/>
</dbReference>
<dbReference type="InterPro" id="IPR041677">
    <property type="entry name" value="DNA2/NAM7_AAA_11"/>
</dbReference>
<reference evidence="15" key="1">
    <citation type="submission" date="2025-08" db="UniProtKB">
        <authorList>
            <consortium name="RefSeq"/>
        </authorList>
    </citation>
    <scope>IDENTIFICATION</scope>
    <source>
        <tissue evidence="15">Entire body</tissue>
    </source>
</reference>
<evidence type="ECO:0000256" key="10">
    <source>
        <dbReference type="ARBA" id="ARBA00023158"/>
    </source>
</evidence>
<evidence type="ECO:0000259" key="13">
    <source>
        <dbReference type="SMART" id="SM00487"/>
    </source>
</evidence>
<evidence type="ECO:0000313" key="15">
    <source>
        <dbReference type="RefSeq" id="XP_025829089.1"/>
    </source>
</evidence>
<dbReference type="InterPro" id="IPR041679">
    <property type="entry name" value="DNA2/NAM7-like_C"/>
</dbReference>
<comment type="catalytic activity">
    <reaction evidence="11">
        <text>ATP + H2O = ADP + phosphate + H(+)</text>
        <dbReference type="Rhea" id="RHEA:13065"/>
        <dbReference type="ChEBI" id="CHEBI:15377"/>
        <dbReference type="ChEBI" id="CHEBI:15378"/>
        <dbReference type="ChEBI" id="CHEBI:30616"/>
        <dbReference type="ChEBI" id="CHEBI:43474"/>
        <dbReference type="ChEBI" id="CHEBI:456216"/>
        <dbReference type="EC" id="3.6.4.13"/>
    </reaction>
</comment>
<evidence type="ECO:0000256" key="11">
    <source>
        <dbReference type="ARBA" id="ARBA00047984"/>
    </source>
</evidence>
<dbReference type="GO" id="GO:0005524">
    <property type="term" value="F:ATP binding"/>
    <property type="evidence" value="ECO:0007669"/>
    <property type="project" value="UniProtKB-KW"/>
</dbReference>
<dbReference type="PANTHER" id="PTHR45418">
    <property type="entry name" value="CANCER/TESTIS ANTIGEN 55"/>
    <property type="match status" value="1"/>
</dbReference>
<keyword evidence="14" id="KW-1185">Reference proteome</keyword>
<evidence type="ECO:0000256" key="3">
    <source>
        <dbReference type="ARBA" id="ARBA00012552"/>
    </source>
</evidence>
<keyword evidence="9" id="KW-0694">RNA-binding</keyword>
<evidence type="ECO:0000256" key="6">
    <source>
        <dbReference type="ARBA" id="ARBA00022801"/>
    </source>
</evidence>
<accession>A0A7F5R297</accession>
<keyword evidence="8" id="KW-0067">ATP-binding</keyword>
<dbReference type="SUPFAM" id="SSF52540">
    <property type="entry name" value="P-loop containing nucleoside triphosphate hydrolases"/>
    <property type="match status" value="1"/>
</dbReference>
<dbReference type="CDD" id="cd18038">
    <property type="entry name" value="DEXXQc_Helz-like"/>
    <property type="match status" value="1"/>
</dbReference>